<comment type="caution">
    <text evidence="4">The sequence shown here is derived from an EMBL/GenBank/DDBJ whole genome shotgun (WGS) entry which is preliminary data.</text>
</comment>
<evidence type="ECO:0000256" key="1">
    <source>
        <dbReference type="ARBA" id="ARBA00022603"/>
    </source>
</evidence>
<reference evidence="4 5" key="1">
    <citation type="journal article" date="2016" name="Nat. Commun.">
        <title>Thousands of microbial genomes shed light on interconnected biogeochemical processes in an aquifer system.</title>
        <authorList>
            <person name="Anantharaman K."/>
            <person name="Brown C.T."/>
            <person name="Hug L.A."/>
            <person name="Sharon I."/>
            <person name="Castelle C.J."/>
            <person name="Probst A.J."/>
            <person name="Thomas B.C."/>
            <person name="Singh A."/>
            <person name="Wilkins M.J."/>
            <person name="Karaoz U."/>
            <person name="Brodie E.L."/>
            <person name="Williams K.H."/>
            <person name="Hubbard S.S."/>
            <person name="Banfield J.F."/>
        </authorList>
    </citation>
    <scope>NUCLEOTIDE SEQUENCE [LARGE SCALE GENOMIC DNA]</scope>
</reference>
<dbReference type="Pfam" id="PF13649">
    <property type="entry name" value="Methyltransf_25"/>
    <property type="match status" value="1"/>
</dbReference>
<dbReference type="GO" id="GO:0032259">
    <property type="term" value="P:methylation"/>
    <property type="evidence" value="ECO:0007669"/>
    <property type="project" value="UniProtKB-KW"/>
</dbReference>
<protein>
    <recommendedName>
        <fullName evidence="3">Methyltransferase domain-containing protein</fullName>
    </recommendedName>
</protein>
<evidence type="ECO:0000259" key="3">
    <source>
        <dbReference type="Pfam" id="PF13649"/>
    </source>
</evidence>
<evidence type="ECO:0000256" key="2">
    <source>
        <dbReference type="ARBA" id="ARBA00022679"/>
    </source>
</evidence>
<dbReference type="Gene3D" id="3.40.50.150">
    <property type="entry name" value="Vaccinia Virus protein VP39"/>
    <property type="match status" value="1"/>
</dbReference>
<keyword evidence="1" id="KW-0489">Methyltransferase</keyword>
<dbReference type="GO" id="GO:0008168">
    <property type="term" value="F:methyltransferase activity"/>
    <property type="evidence" value="ECO:0007669"/>
    <property type="project" value="UniProtKB-KW"/>
</dbReference>
<name>A0A1F5FW15_9BACT</name>
<organism evidence="4 5">
    <name type="scientific">Candidatus Curtissbacteria bacterium RBG_13_40_7</name>
    <dbReference type="NCBI Taxonomy" id="1797706"/>
    <lineage>
        <taxon>Bacteria</taxon>
        <taxon>Candidatus Curtissiibacteriota</taxon>
    </lineage>
</organism>
<sequence>MNFKKIKVDLLKVYADLAPIWGKDIAKPDWGLDELKYFVSLIKQGGGKRVLDLGCGSGIQSKQLFQKGLEVIGLDLSPEMIREAEKNVPKAKFIVGDMTKMAFPKESFDGVFAQASLLHIPKELIPKVLRLVHRILKKNCILYIAVKEGVGEREIIEERLDRRIKRFFSFFTKNEIIFLLKKMKFEILETKRFRSKSSVGICKTVWINVFARKV</sequence>
<evidence type="ECO:0000313" key="4">
    <source>
        <dbReference type="EMBL" id="OGD83816.1"/>
    </source>
</evidence>
<dbReference type="EMBL" id="MFAU01000038">
    <property type="protein sequence ID" value="OGD83816.1"/>
    <property type="molecule type" value="Genomic_DNA"/>
</dbReference>
<dbReference type="PANTHER" id="PTHR43861">
    <property type="entry name" value="TRANS-ACONITATE 2-METHYLTRANSFERASE-RELATED"/>
    <property type="match status" value="1"/>
</dbReference>
<dbReference type="AlphaFoldDB" id="A0A1F5FW15"/>
<dbReference type="PANTHER" id="PTHR43861:SF1">
    <property type="entry name" value="TRANS-ACONITATE 2-METHYLTRANSFERASE"/>
    <property type="match status" value="1"/>
</dbReference>
<dbReference type="InterPro" id="IPR029063">
    <property type="entry name" value="SAM-dependent_MTases_sf"/>
</dbReference>
<feature type="domain" description="Methyltransferase" evidence="3">
    <location>
        <begin position="50"/>
        <end position="138"/>
    </location>
</feature>
<dbReference type="CDD" id="cd02440">
    <property type="entry name" value="AdoMet_MTases"/>
    <property type="match status" value="1"/>
</dbReference>
<evidence type="ECO:0000313" key="5">
    <source>
        <dbReference type="Proteomes" id="UP000179252"/>
    </source>
</evidence>
<keyword evidence="2" id="KW-0808">Transferase</keyword>
<dbReference type="SUPFAM" id="SSF53335">
    <property type="entry name" value="S-adenosyl-L-methionine-dependent methyltransferases"/>
    <property type="match status" value="1"/>
</dbReference>
<gene>
    <name evidence="4" type="ORF">A2165_03095</name>
</gene>
<accession>A0A1F5FW15</accession>
<dbReference type="Proteomes" id="UP000179252">
    <property type="component" value="Unassembled WGS sequence"/>
</dbReference>
<dbReference type="InterPro" id="IPR041698">
    <property type="entry name" value="Methyltransf_25"/>
</dbReference>
<proteinExistence type="predicted"/>